<organism evidence="2 3">
    <name type="scientific">Halomarina halobia</name>
    <dbReference type="NCBI Taxonomy" id="3033386"/>
    <lineage>
        <taxon>Archaea</taxon>
        <taxon>Methanobacteriati</taxon>
        <taxon>Methanobacteriota</taxon>
        <taxon>Stenosarchaea group</taxon>
        <taxon>Halobacteria</taxon>
        <taxon>Halobacteriales</taxon>
        <taxon>Natronomonadaceae</taxon>
        <taxon>Halomarina</taxon>
    </lineage>
</organism>
<dbReference type="AlphaFoldDB" id="A0ABD6A990"/>
<dbReference type="RefSeq" id="WP_276304045.1">
    <property type="nucleotide sequence ID" value="NZ_CP119992.1"/>
</dbReference>
<dbReference type="GeneID" id="79316661"/>
<comment type="caution">
    <text evidence="2">The sequence shown here is derived from an EMBL/GenBank/DDBJ whole genome shotgun (WGS) entry which is preliminary data.</text>
</comment>
<gene>
    <name evidence="2" type="ORF">ACFQPE_07765</name>
</gene>
<feature type="transmembrane region" description="Helical" evidence="1">
    <location>
        <begin position="61"/>
        <end position="82"/>
    </location>
</feature>
<evidence type="ECO:0000256" key="1">
    <source>
        <dbReference type="SAM" id="Phobius"/>
    </source>
</evidence>
<dbReference type="Proteomes" id="UP001596547">
    <property type="component" value="Unassembled WGS sequence"/>
</dbReference>
<accession>A0ABD6A990</accession>
<keyword evidence="1" id="KW-0812">Transmembrane</keyword>
<sequence length="99" mass="10273">MADLLPLFVLGAVGVTAFVVARTRTERSLDRNRGIGCVLAAVLLLFGTDVAAVVDVRLPETVGLSFSIGSLLLLGAPLYYFVVQDPPAGEATAADGPDE</sequence>
<reference evidence="2 3" key="1">
    <citation type="journal article" date="2019" name="Int. J. Syst. Evol. Microbiol.">
        <title>The Global Catalogue of Microorganisms (GCM) 10K type strain sequencing project: providing services to taxonomists for standard genome sequencing and annotation.</title>
        <authorList>
            <consortium name="The Broad Institute Genomics Platform"/>
            <consortium name="The Broad Institute Genome Sequencing Center for Infectious Disease"/>
            <person name="Wu L."/>
            <person name="Ma J."/>
        </authorList>
    </citation>
    <scope>NUCLEOTIDE SEQUENCE [LARGE SCALE GENOMIC DNA]</scope>
    <source>
        <strain evidence="2 3">PSR21</strain>
    </source>
</reference>
<evidence type="ECO:0000313" key="2">
    <source>
        <dbReference type="EMBL" id="MFC7316692.1"/>
    </source>
</evidence>
<keyword evidence="3" id="KW-1185">Reference proteome</keyword>
<feature type="transmembrane region" description="Helical" evidence="1">
    <location>
        <begin position="33"/>
        <end position="54"/>
    </location>
</feature>
<name>A0ABD6A990_9EURY</name>
<keyword evidence="1" id="KW-1133">Transmembrane helix</keyword>
<proteinExistence type="predicted"/>
<keyword evidence="1" id="KW-0472">Membrane</keyword>
<protein>
    <submittedName>
        <fullName evidence="2">Uncharacterized protein</fullName>
    </submittedName>
</protein>
<dbReference type="EMBL" id="JBHTBF010000002">
    <property type="protein sequence ID" value="MFC7316692.1"/>
    <property type="molecule type" value="Genomic_DNA"/>
</dbReference>
<evidence type="ECO:0000313" key="3">
    <source>
        <dbReference type="Proteomes" id="UP001596547"/>
    </source>
</evidence>